<dbReference type="InterPro" id="IPR009686">
    <property type="entry name" value="Senescence/spartin_C"/>
</dbReference>
<dbReference type="InterPro" id="IPR045036">
    <property type="entry name" value="Spartin-like"/>
</dbReference>
<organism evidence="2 3">
    <name type="scientific">Syphacia muris</name>
    <dbReference type="NCBI Taxonomy" id="451379"/>
    <lineage>
        <taxon>Eukaryota</taxon>
        <taxon>Metazoa</taxon>
        <taxon>Ecdysozoa</taxon>
        <taxon>Nematoda</taxon>
        <taxon>Chromadorea</taxon>
        <taxon>Rhabditida</taxon>
        <taxon>Spirurina</taxon>
        <taxon>Oxyuridomorpha</taxon>
        <taxon>Oxyuroidea</taxon>
        <taxon>Oxyuridae</taxon>
        <taxon>Syphacia</taxon>
    </lineage>
</organism>
<dbReference type="STRING" id="451379.A0A0N5AJA2"/>
<dbReference type="Proteomes" id="UP000046393">
    <property type="component" value="Unplaced"/>
</dbReference>
<keyword evidence="2" id="KW-1185">Reference proteome</keyword>
<name>A0A0N5AJA2_9BILA</name>
<protein>
    <submittedName>
        <fullName evidence="3">Senescence domain-containing protein</fullName>
    </submittedName>
</protein>
<reference evidence="3" key="1">
    <citation type="submission" date="2017-02" db="UniProtKB">
        <authorList>
            <consortium name="WormBaseParasite"/>
        </authorList>
    </citation>
    <scope>IDENTIFICATION</scope>
</reference>
<evidence type="ECO:0000259" key="1">
    <source>
        <dbReference type="Pfam" id="PF06911"/>
    </source>
</evidence>
<dbReference type="GO" id="GO:0005886">
    <property type="term" value="C:plasma membrane"/>
    <property type="evidence" value="ECO:0007669"/>
    <property type="project" value="TreeGrafter"/>
</dbReference>
<evidence type="ECO:0000313" key="3">
    <source>
        <dbReference type="WBParaSite" id="SMUV_0000453301-mRNA-1"/>
    </source>
</evidence>
<dbReference type="GO" id="GO:0030514">
    <property type="term" value="P:negative regulation of BMP signaling pathway"/>
    <property type="evidence" value="ECO:0007669"/>
    <property type="project" value="TreeGrafter"/>
</dbReference>
<dbReference type="Pfam" id="PF06911">
    <property type="entry name" value="Senescence"/>
    <property type="match status" value="1"/>
</dbReference>
<dbReference type="PANTHER" id="PTHR21068">
    <property type="entry name" value="SPARTIN"/>
    <property type="match status" value="1"/>
</dbReference>
<dbReference type="PANTHER" id="PTHR21068:SF43">
    <property type="entry name" value="SPARTIN"/>
    <property type="match status" value="1"/>
</dbReference>
<dbReference type="GO" id="GO:0051301">
    <property type="term" value="P:cell division"/>
    <property type="evidence" value="ECO:0007669"/>
    <property type="project" value="TreeGrafter"/>
</dbReference>
<proteinExistence type="predicted"/>
<accession>A0A0N5AJA2</accession>
<evidence type="ECO:0000313" key="2">
    <source>
        <dbReference type="Proteomes" id="UP000046393"/>
    </source>
</evidence>
<dbReference type="WBParaSite" id="SMUV_0000453301-mRNA-1">
    <property type="protein sequence ID" value="SMUV_0000453301-mRNA-1"/>
    <property type="gene ID" value="SMUV_0000453301"/>
</dbReference>
<sequence>MTSKREAYLDDLLAECYAYFEQGFCFDEGNDQKNALKYYDRGLTILKMAEEYKECKYNEKYKSICNSRKKIEKRLKAMKKNKQTKGSKGNVDDEKKLKQVGTDEKCEKNWMNEMKEQLQTISFPEAELVYLIPKGVQLFMIENGDVTVPTMPCSLEVYKMPPGTESVNADAFIKVGPWTYPLKSGSIPILKNEFGAFVVPNPTPDHQELYVGILLPSDLDGAVEEGFIKVLKEYAVFREVEVAKELTKEERKRMSEKIADWLIRGSENIASGINYVAEKTSEMVVERTSRVRSSITPNEKPMHVNLLIRTGVYCVHGSSKVVAKCTRYLLDKIGEMGVSVGQSLANSAEKGFGESKGGRLVTGTINVLAGGITGVSTIWISLENASKTLCRNIADETVETVKQKYGDEASVTAHKALYATGHTTLAALQLYDLGPRSIATRAARKAGVQFIQTLHNSDSETSLKAIEKVQ</sequence>
<feature type="domain" description="Senescence" evidence="1">
    <location>
        <begin position="260"/>
        <end position="443"/>
    </location>
</feature>
<dbReference type="AlphaFoldDB" id="A0A0N5AJA2"/>